<gene>
    <name evidence="2" type="ORF">CRYO30217_00550</name>
</gene>
<reference evidence="2" key="1">
    <citation type="submission" date="2021-04" db="EMBL/GenBank/DDBJ databases">
        <authorList>
            <person name="Rodrigo-Torres L."/>
            <person name="Arahal R. D."/>
            <person name="Lucena T."/>
        </authorList>
    </citation>
    <scope>NUCLEOTIDE SEQUENCE</scope>
    <source>
        <strain evidence="2">AS29M-1</strain>
    </source>
</reference>
<name>A0A916N908_9FLAO</name>
<dbReference type="Proteomes" id="UP000683507">
    <property type="component" value="Chromosome"/>
</dbReference>
<feature type="domain" description="DUF7793" evidence="1">
    <location>
        <begin position="35"/>
        <end position="145"/>
    </location>
</feature>
<dbReference type="KEGG" id="ptan:CRYO30217_00550"/>
<accession>A0A916N908</accession>
<dbReference type="Pfam" id="PF25056">
    <property type="entry name" value="DUF7793"/>
    <property type="match status" value="1"/>
</dbReference>
<dbReference type="InterPro" id="IPR056695">
    <property type="entry name" value="DUF7793"/>
</dbReference>
<protein>
    <recommendedName>
        <fullName evidence="1">DUF7793 domain-containing protein</fullName>
    </recommendedName>
</protein>
<proteinExistence type="predicted"/>
<dbReference type="Gene3D" id="3.40.970.30">
    <property type="entry name" value="yp_829618.1 like domains"/>
    <property type="match status" value="1"/>
</dbReference>
<evidence type="ECO:0000259" key="1">
    <source>
        <dbReference type="Pfam" id="PF25056"/>
    </source>
</evidence>
<keyword evidence="3" id="KW-1185">Reference proteome</keyword>
<dbReference type="EMBL" id="OU015584">
    <property type="protein sequence ID" value="CAG5078032.1"/>
    <property type="molecule type" value="Genomic_DNA"/>
</dbReference>
<evidence type="ECO:0000313" key="3">
    <source>
        <dbReference type="Proteomes" id="UP000683507"/>
    </source>
</evidence>
<sequence length="151" mass="17680">MFSVQIKYPYQRKFRFKGVIEIKSEIKFEGGRIEIDNNRIVKFTTDVGKLELNHAENFIKSLKENNVRSNVLIIFDAQSLEESTDGIVKKYTVGKLEKHASALAVLNNSSISRFLIHTFLAIYRPNIPVRMFDEEDQARRWLITFRDPEQK</sequence>
<evidence type="ECO:0000313" key="2">
    <source>
        <dbReference type="EMBL" id="CAG5078032.1"/>
    </source>
</evidence>
<organism evidence="2 3">
    <name type="scientific">Parvicella tangerina</name>
    <dbReference type="NCBI Taxonomy" id="2829795"/>
    <lineage>
        <taxon>Bacteria</taxon>
        <taxon>Pseudomonadati</taxon>
        <taxon>Bacteroidota</taxon>
        <taxon>Flavobacteriia</taxon>
        <taxon>Flavobacteriales</taxon>
        <taxon>Parvicellaceae</taxon>
        <taxon>Parvicella</taxon>
    </lineage>
</organism>
<dbReference type="AlphaFoldDB" id="A0A916N908"/>